<dbReference type="InterPro" id="IPR000160">
    <property type="entry name" value="GGDEF_dom"/>
</dbReference>
<dbReference type="GO" id="GO:0005886">
    <property type="term" value="C:plasma membrane"/>
    <property type="evidence" value="ECO:0007669"/>
    <property type="project" value="TreeGrafter"/>
</dbReference>
<dbReference type="RefSeq" id="WP_013885935.1">
    <property type="nucleotide sequence ID" value="NC_015672.1"/>
</dbReference>
<dbReference type="PROSITE" id="PS50887">
    <property type="entry name" value="GGDEF"/>
    <property type="match status" value="1"/>
</dbReference>
<dbReference type="GO" id="GO:0052621">
    <property type="term" value="F:diguanylate cyclase activity"/>
    <property type="evidence" value="ECO:0007669"/>
    <property type="project" value="UniProtKB-EC"/>
</dbReference>
<evidence type="ECO:0000256" key="1">
    <source>
        <dbReference type="ARBA" id="ARBA00012528"/>
    </source>
</evidence>
<dbReference type="EMBL" id="CP002858">
    <property type="protein sequence ID" value="AEI14437.1"/>
    <property type="molecule type" value="Genomic_DNA"/>
</dbReference>
<dbReference type="eggNOG" id="COG3706">
    <property type="taxonomic scope" value="Bacteria"/>
</dbReference>
<accession>F8E4F1</accession>
<proteinExistence type="predicted"/>
<dbReference type="PROSITE" id="PS50110">
    <property type="entry name" value="RESPONSE_REGULATORY"/>
    <property type="match status" value="1"/>
</dbReference>
<dbReference type="AlphaFoldDB" id="F8E4F1"/>
<gene>
    <name evidence="6" type="ordered locus">Flexsi_0767</name>
</gene>
<dbReference type="InterPro" id="IPR011006">
    <property type="entry name" value="CheY-like_superfamily"/>
</dbReference>
<dbReference type="Proteomes" id="UP000006621">
    <property type="component" value="Chromosome"/>
</dbReference>
<evidence type="ECO:0000313" key="7">
    <source>
        <dbReference type="Proteomes" id="UP000006621"/>
    </source>
</evidence>
<evidence type="ECO:0000259" key="5">
    <source>
        <dbReference type="PROSITE" id="PS50887"/>
    </source>
</evidence>
<dbReference type="SMART" id="SM00448">
    <property type="entry name" value="REC"/>
    <property type="match status" value="1"/>
</dbReference>
<evidence type="ECO:0000313" key="6">
    <source>
        <dbReference type="EMBL" id="AEI14437.1"/>
    </source>
</evidence>
<comment type="catalytic activity">
    <reaction evidence="2">
        <text>2 GTP = 3',3'-c-di-GMP + 2 diphosphate</text>
        <dbReference type="Rhea" id="RHEA:24898"/>
        <dbReference type="ChEBI" id="CHEBI:33019"/>
        <dbReference type="ChEBI" id="CHEBI:37565"/>
        <dbReference type="ChEBI" id="CHEBI:58805"/>
        <dbReference type="EC" id="2.7.7.65"/>
    </reaction>
</comment>
<dbReference type="GO" id="GO:0000160">
    <property type="term" value="P:phosphorelay signal transduction system"/>
    <property type="evidence" value="ECO:0007669"/>
    <property type="project" value="InterPro"/>
</dbReference>
<dbReference type="NCBIfam" id="TIGR00254">
    <property type="entry name" value="GGDEF"/>
    <property type="match status" value="1"/>
</dbReference>
<dbReference type="SMART" id="SM00267">
    <property type="entry name" value="GGDEF"/>
    <property type="match status" value="1"/>
</dbReference>
<feature type="modified residue" description="4-aspartylphosphate" evidence="3">
    <location>
        <position position="64"/>
    </location>
</feature>
<dbReference type="InterPro" id="IPR029787">
    <property type="entry name" value="Nucleotide_cyclase"/>
</dbReference>
<dbReference type="PANTHER" id="PTHR45138">
    <property type="entry name" value="REGULATORY COMPONENTS OF SENSORY TRANSDUCTION SYSTEM"/>
    <property type="match status" value="1"/>
</dbReference>
<dbReference type="CDD" id="cd01949">
    <property type="entry name" value="GGDEF"/>
    <property type="match status" value="1"/>
</dbReference>
<evidence type="ECO:0000259" key="4">
    <source>
        <dbReference type="PROSITE" id="PS50110"/>
    </source>
</evidence>
<dbReference type="InterPro" id="IPR050469">
    <property type="entry name" value="Diguanylate_Cyclase"/>
</dbReference>
<dbReference type="InterPro" id="IPR043128">
    <property type="entry name" value="Rev_trsase/Diguanyl_cyclase"/>
</dbReference>
<reference evidence="6 7" key="1">
    <citation type="journal article" date="2011" name="Stand. Genomic Sci.">
        <title>Genome sequence of the moderately thermophilic halophile Flexistipes sinusarabici strain (MAS10).</title>
        <authorList>
            <person name="Lapidus A."/>
            <person name="Chertkov O."/>
            <person name="Nolan M."/>
            <person name="Lucas S."/>
            <person name="Hammon N."/>
            <person name="Deshpande S."/>
            <person name="Cheng J.F."/>
            <person name="Tapia R."/>
            <person name="Han C."/>
            <person name="Goodwin L."/>
            <person name="Pitluck S."/>
            <person name="Liolios K."/>
            <person name="Pagani I."/>
            <person name="Ivanova N."/>
            <person name="Huntemann M."/>
            <person name="Mavromatis K."/>
            <person name="Mikhailova N."/>
            <person name="Pati A."/>
            <person name="Chen A."/>
            <person name="Palaniappan K."/>
            <person name="Land M."/>
            <person name="Hauser L."/>
            <person name="Brambilla E.M."/>
            <person name="Rohde M."/>
            <person name="Abt B."/>
            <person name="Spring S."/>
            <person name="Goker M."/>
            <person name="Bristow J."/>
            <person name="Eisen J.A."/>
            <person name="Markowitz V."/>
            <person name="Hugenholtz P."/>
            <person name="Kyrpides N.C."/>
            <person name="Klenk H.P."/>
            <person name="Woyke T."/>
        </authorList>
    </citation>
    <scope>NUCLEOTIDE SEQUENCE [LARGE SCALE GENOMIC DNA]</scope>
    <source>
        <strain evidence="7">DSM 4947 / MAS 10</strain>
    </source>
</reference>
<dbReference type="OrthoDB" id="9813903at2"/>
<dbReference type="Pfam" id="PF00072">
    <property type="entry name" value="Response_reg"/>
    <property type="match status" value="1"/>
</dbReference>
<feature type="domain" description="Response regulatory" evidence="4">
    <location>
        <begin position="15"/>
        <end position="131"/>
    </location>
</feature>
<dbReference type="STRING" id="717231.Flexsi_0767"/>
<dbReference type="Gene3D" id="3.40.50.2300">
    <property type="match status" value="1"/>
</dbReference>
<dbReference type="SUPFAM" id="SSF52172">
    <property type="entry name" value="CheY-like"/>
    <property type="match status" value="1"/>
</dbReference>
<keyword evidence="7" id="KW-1185">Reference proteome</keyword>
<dbReference type="CDD" id="cd19920">
    <property type="entry name" value="REC_PA4781-like"/>
    <property type="match status" value="1"/>
</dbReference>
<evidence type="ECO:0000256" key="3">
    <source>
        <dbReference type="PROSITE-ProRule" id="PRU00169"/>
    </source>
</evidence>
<name>F8E4F1_FLESM</name>
<dbReference type="SUPFAM" id="SSF55073">
    <property type="entry name" value="Nucleotide cyclase"/>
    <property type="match status" value="1"/>
</dbReference>
<dbReference type="GO" id="GO:1902201">
    <property type="term" value="P:negative regulation of bacterial-type flagellum-dependent cell motility"/>
    <property type="evidence" value="ECO:0007669"/>
    <property type="project" value="TreeGrafter"/>
</dbReference>
<dbReference type="EC" id="2.7.7.65" evidence="1"/>
<dbReference type="GO" id="GO:0043709">
    <property type="term" value="P:cell adhesion involved in single-species biofilm formation"/>
    <property type="evidence" value="ECO:0007669"/>
    <property type="project" value="TreeGrafter"/>
</dbReference>
<dbReference type="KEGG" id="fsi:Flexsi_0767"/>
<sequence length="326" mass="36143">MTSLETNNDIGKKANILIVDDQPTNIRSLSAILTEEYTIMVATSGAKALEIARGEKKPDLILLDVLMPEMDGYEVLRRLKADENTRDIPVIFVTAKDADDDEEFGLELGAADYITKPVRAAIAKVRIRNLIDLKRKTNQMEYISMHDGLTGIPNRRLFDDYCRRAWGQAQRNSQPLSVILMDIDYFKELNDHYGHSAGDECLRLVAQALAEQVNRAADMVARYGGDEFAAVLPETDTAGAMQIACRFKDAVAKLAIPNAFSKTTDVATLSIGTATSDTVFKPISMDMLISASDEALYLAKEGGRNRIEQFDINAASDFFEKFQKGE</sequence>
<reference evidence="7" key="2">
    <citation type="submission" date="2011-06" db="EMBL/GenBank/DDBJ databases">
        <title>The complete genome of Flexistipes sinusarabici DSM 4947.</title>
        <authorList>
            <person name="Lucas S."/>
            <person name="Han J."/>
            <person name="Lapidus A."/>
            <person name="Bruce D."/>
            <person name="Goodwin L."/>
            <person name="Pitluck S."/>
            <person name="Peters L."/>
            <person name="Kyrpides N."/>
            <person name="Mavromatis K."/>
            <person name="Ivanova N."/>
            <person name="Mikhailova N."/>
            <person name="Chertkov O."/>
            <person name="Detter J.C."/>
            <person name="Tapia R."/>
            <person name="Han C."/>
            <person name="Land M."/>
            <person name="Hauser L."/>
            <person name="Markowitz V."/>
            <person name="Cheng J.-F."/>
            <person name="Hugenholtz P."/>
            <person name="Woyke T."/>
            <person name="Wu D."/>
            <person name="Spring S."/>
            <person name="Schroeder M."/>
            <person name="Brambilla E."/>
            <person name="Klenk H.-P."/>
            <person name="Eisen J.A."/>
        </authorList>
    </citation>
    <scope>NUCLEOTIDE SEQUENCE [LARGE SCALE GENOMIC DNA]</scope>
    <source>
        <strain evidence="7">DSM 4947 / MAS 10</strain>
    </source>
</reference>
<dbReference type="PANTHER" id="PTHR45138:SF9">
    <property type="entry name" value="DIGUANYLATE CYCLASE DGCM-RELATED"/>
    <property type="match status" value="1"/>
</dbReference>
<dbReference type="FunFam" id="3.30.70.270:FF:000001">
    <property type="entry name" value="Diguanylate cyclase domain protein"/>
    <property type="match status" value="1"/>
</dbReference>
<feature type="domain" description="GGDEF" evidence="5">
    <location>
        <begin position="174"/>
        <end position="312"/>
    </location>
</feature>
<organism evidence="6 7">
    <name type="scientific">Flexistipes sinusarabici (strain ATCC 49648 / DSM 4947 / MAS 10)</name>
    <dbReference type="NCBI Taxonomy" id="717231"/>
    <lineage>
        <taxon>Bacteria</taxon>
        <taxon>Pseudomonadati</taxon>
        <taxon>Deferribacterota</taxon>
        <taxon>Deferribacteres</taxon>
        <taxon>Deferribacterales</taxon>
        <taxon>Flexistipitaceae</taxon>
        <taxon>Flexistipes</taxon>
    </lineage>
</organism>
<dbReference type="Pfam" id="PF00990">
    <property type="entry name" value="GGDEF"/>
    <property type="match status" value="1"/>
</dbReference>
<dbReference type="InterPro" id="IPR001789">
    <property type="entry name" value="Sig_transdc_resp-reg_receiver"/>
</dbReference>
<evidence type="ECO:0000256" key="2">
    <source>
        <dbReference type="ARBA" id="ARBA00034247"/>
    </source>
</evidence>
<keyword evidence="3" id="KW-0597">Phosphoprotein</keyword>
<dbReference type="HOGENOM" id="CLU_000445_11_28_0"/>
<protein>
    <recommendedName>
        <fullName evidence="1">diguanylate cyclase</fullName>
        <ecNumber evidence="1">2.7.7.65</ecNumber>
    </recommendedName>
</protein>
<dbReference type="Gene3D" id="3.30.70.270">
    <property type="match status" value="1"/>
</dbReference>